<gene>
    <name evidence="1" type="ORF">HPB50_017030</name>
</gene>
<protein>
    <submittedName>
        <fullName evidence="1">Uncharacterized protein</fullName>
    </submittedName>
</protein>
<comment type="caution">
    <text evidence="1">The sequence shown here is derived from an EMBL/GenBank/DDBJ whole genome shotgun (WGS) entry which is preliminary data.</text>
</comment>
<name>A0ACB7RL70_HYAAI</name>
<accession>A0ACB7RL70</accession>
<evidence type="ECO:0000313" key="2">
    <source>
        <dbReference type="Proteomes" id="UP000821845"/>
    </source>
</evidence>
<evidence type="ECO:0000313" key="1">
    <source>
        <dbReference type="EMBL" id="KAH6922604.1"/>
    </source>
</evidence>
<reference evidence="1" key="1">
    <citation type="submission" date="2020-05" db="EMBL/GenBank/DDBJ databases">
        <title>Large-scale comparative analyses of tick genomes elucidate their genetic diversity and vector capacities.</title>
        <authorList>
            <person name="Jia N."/>
            <person name="Wang J."/>
            <person name="Shi W."/>
            <person name="Du L."/>
            <person name="Sun Y."/>
            <person name="Zhan W."/>
            <person name="Jiang J."/>
            <person name="Wang Q."/>
            <person name="Zhang B."/>
            <person name="Ji P."/>
            <person name="Sakyi L.B."/>
            <person name="Cui X."/>
            <person name="Yuan T."/>
            <person name="Jiang B."/>
            <person name="Yang W."/>
            <person name="Lam T.T.-Y."/>
            <person name="Chang Q."/>
            <person name="Ding S."/>
            <person name="Wang X."/>
            <person name="Zhu J."/>
            <person name="Ruan X."/>
            <person name="Zhao L."/>
            <person name="Wei J."/>
            <person name="Que T."/>
            <person name="Du C."/>
            <person name="Cheng J."/>
            <person name="Dai P."/>
            <person name="Han X."/>
            <person name="Huang E."/>
            <person name="Gao Y."/>
            <person name="Liu J."/>
            <person name="Shao H."/>
            <person name="Ye R."/>
            <person name="Li L."/>
            <person name="Wei W."/>
            <person name="Wang X."/>
            <person name="Wang C."/>
            <person name="Yang T."/>
            <person name="Huo Q."/>
            <person name="Li W."/>
            <person name="Guo W."/>
            <person name="Chen H."/>
            <person name="Zhou L."/>
            <person name="Ni X."/>
            <person name="Tian J."/>
            <person name="Zhou Y."/>
            <person name="Sheng Y."/>
            <person name="Liu T."/>
            <person name="Pan Y."/>
            <person name="Xia L."/>
            <person name="Li J."/>
            <person name="Zhao F."/>
            <person name="Cao W."/>
        </authorList>
    </citation>
    <scope>NUCLEOTIDE SEQUENCE</scope>
    <source>
        <strain evidence="1">Hyas-2018</strain>
    </source>
</reference>
<dbReference type="Proteomes" id="UP000821845">
    <property type="component" value="Chromosome 9"/>
</dbReference>
<organism evidence="1 2">
    <name type="scientific">Hyalomma asiaticum</name>
    <name type="common">Tick</name>
    <dbReference type="NCBI Taxonomy" id="266040"/>
    <lineage>
        <taxon>Eukaryota</taxon>
        <taxon>Metazoa</taxon>
        <taxon>Ecdysozoa</taxon>
        <taxon>Arthropoda</taxon>
        <taxon>Chelicerata</taxon>
        <taxon>Arachnida</taxon>
        <taxon>Acari</taxon>
        <taxon>Parasitiformes</taxon>
        <taxon>Ixodida</taxon>
        <taxon>Ixodoidea</taxon>
        <taxon>Ixodidae</taxon>
        <taxon>Hyalomminae</taxon>
        <taxon>Hyalomma</taxon>
    </lineage>
</organism>
<dbReference type="EMBL" id="CM023489">
    <property type="protein sequence ID" value="KAH6922604.1"/>
    <property type="molecule type" value="Genomic_DNA"/>
</dbReference>
<proteinExistence type="predicted"/>
<sequence length="352" mass="39225">MPDEVTPLSKESDEKDVRADLAAPFLVSHIVYSPQSSYNDKLMGALAKEIFRLVKSEPKHHRTVPPRKLYGINDGGIDLFTALTDADGDEDTKYPEILKEKYQAPKLVPLADDEAVLHECEQILNQNSTLNPGPSLEPLCLALSNTSESADIVLKVYAPVSFVYNGLANFELGSERRNQAFDQAAIFLQIIQQEHLKLQSETFPDVKMNYNEHQGVMGLSDAEFFWGHFLTCLIIGIVESVIVVIVMTRVEYEGTTYAHGIDASLLTVSFIIFQIGLCLMIILITWVFPKGWVGLIFGLMLVIIVPGRLSRSVSALDLPAYFLQSKLDKILASLLPHSAFFCVIRIILIARI</sequence>
<keyword evidence="2" id="KW-1185">Reference proteome</keyword>